<gene>
    <name evidence="1" type="ORF">SERLA73DRAFT_148927</name>
</gene>
<evidence type="ECO:0000313" key="2">
    <source>
        <dbReference type="Proteomes" id="UP000008063"/>
    </source>
</evidence>
<protein>
    <submittedName>
        <fullName evidence="1">Uncharacterized protein</fullName>
    </submittedName>
</protein>
<proteinExistence type="predicted"/>
<dbReference type="HOGENOM" id="CLU_1378870_0_0_1"/>
<sequence>MNGPYTFLALATADGPGMVYLNGLVWYIKCIQGHDAPAEHPDRLVGTKQSQSLPYLSSETKQNEQLYFSLQAAFDRALSSSALSSSRILYSSQDSGYFARQAWIPCQPYQIKQFHNREELGDLILWMINFGVLINASINFKDKISDVTQPWTPLSSQYHLKAINLPGYLIKDNIANPHELQNNMLSPLWTNFMGNMTF</sequence>
<name>F8PGW3_SERL3</name>
<accession>F8PGW3</accession>
<evidence type="ECO:0000313" key="1">
    <source>
        <dbReference type="EMBL" id="EGO04400.1"/>
    </source>
</evidence>
<keyword evidence="2" id="KW-1185">Reference proteome</keyword>
<dbReference type="EMBL" id="GL945474">
    <property type="protein sequence ID" value="EGO04400.1"/>
    <property type="molecule type" value="Genomic_DNA"/>
</dbReference>
<reference evidence="2" key="1">
    <citation type="journal article" date="2011" name="Science">
        <title>The plant cell wall-decomposing machinery underlies the functional diversity of forest fungi.</title>
        <authorList>
            <person name="Eastwood D.C."/>
            <person name="Floudas D."/>
            <person name="Binder M."/>
            <person name="Majcherczyk A."/>
            <person name="Schneider P."/>
            <person name="Aerts A."/>
            <person name="Asiegbu F.O."/>
            <person name="Baker S.E."/>
            <person name="Barry K."/>
            <person name="Bendiksby M."/>
            <person name="Blumentritt M."/>
            <person name="Coutinho P.M."/>
            <person name="Cullen D."/>
            <person name="de Vries R.P."/>
            <person name="Gathman A."/>
            <person name="Goodell B."/>
            <person name="Henrissat B."/>
            <person name="Ihrmark K."/>
            <person name="Kauserud H."/>
            <person name="Kohler A."/>
            <person name="LaButti K."/>
            <person name="Lapidus A."/>
            <person name="Lavin J.L."/>
            <person name="Lee Y.-H."/>
            <person name="Lindquist E."/>
            <person name="Lilly W."/>
            <person name="Lucas S."/>
            <person name="Morin E."/>
            <person name="Murat C."/>
            <person name="Oguiza J.A."/>
            <person name="Park J."/>
            <person name="Pisabarro A.G."/>
            <person name="Riley R."/>
            <person name="Rosling A."/>
            <person name="Salamov A."/>
            <person name="Schmidt O."/>
            <person name="Schmutz J."/>
            <person name="Skrede I."/>
            <person name="Stenlid J."/>
            <person name="Wiebenga A."/>
            <person name="Xie X."/>
            <person name="Kuees U."/>
            <person name="Hibbett D.S."/>
            <person name="Hoffmeister D."/>
            <person name="Hoegberg N."/>
            <person name="Martin F."/>
            <person name="Grigoriev I.V."/>
            <person name="Watkinson S.C."/>
        </authorList>
    </citation>
    <scope>NUCLEOTIDE SEQUENCE [LARGE SCALE GENOMIC DNA]</scope>
    <source>
        <strain evidence="2">strain S7.3</strain>
    </source>
</reference>
<dbReference type="InParanoid" id="F8PGW3"/>
<organism evidence="2">
    <name type="scientific">Serpula lacrymans var. lacrymans (strain S7.3)</name>
    <name type="common">Dry rot fungus</name>
    <dbReference type="NCBI Taxonomy" id="936435"/>
    <lineage>
        <taxon>Eukaryota</taxon>
        <taxon>Fungi</taxon>
        <taxon>Dikarya</taxon>
        <taxon>Basidiomycota</taxon>
        <taxon>Agaricomycotina</taxon>
        <taxon>Agaricomycetes</taxon>
        <taxon>Agaricomycetidae</taxon>
        <taxon>Boletales</taxon>
        <taxon>Coniophorineae</taxon>
        <taxon>Serpulaceae</taxon>
        <taxon>Serpula</taxon>
    </lineage>
</organism>
<dbReference type="AlphaFoldDB" id="F8PGW3"/>
<dbReference type="Proteomes" id="UP000008063">
    <property type="component" value="Unassembled WGS sequence"/>
</dbReference>